<keyword evidence="6" id="KW-0050">Antiport</keyword>
<keyword evidence="3 6" id="KW-0812">Transmembrane</keyword>
<keyword evidence="6" id="KW-0813">Transport</keyword>
<reference evidence="7 8" key="1">
    <citation type="submission" date="2019-06" db="EMBL/GenBank/DDBJ databases">
        <title>Genome sequence of Rhodobacteraceae bacterium D4M1.</title>
        <authorList>
            <person name="Cao J."/>
        </authorList>
    </citation>
    <scope>NUCLEOTIDE SEQUENCE [LARGE SCALE GENOMIC DNA]</scope>
    <source>
        <strain evidence="7 8">D4M1</strain>
    </source>
</reference>
<comment type="function">
    <text evidence="6">Na(+)/H(+) antiporter that extrudes sodium in exchange for external protons.</text>
</comment>
<feature type="transmembrane region" description="Helical" evidence="6">
    <location>
        <begin position="98"/>
        <end position="118"/>
    </location>
</feature>
<evidence type="ECO:0000313" key="8">
    <source>
        <dbReference type="Proteomes" id="UP000305888"/>
    </source>
</evidence>
<proteinExistence type="inferred from homology"/>
<dbReference type="EMBL" id="CP040818">
    <property type="protein sequence ID" value="QDL92934.1"/>
    <property type="molecule type" value="Genomic_DNA"/>
</dbReference>
<evidence type="ECO:0000256" key="4">
    <source>
        <dbReference type="ARBA" id="ARBA00022989"/>
    </source>
</evidence>
<dbReference type="GO" id="GO:0015385">
    <property type="term" value="F:sodium:proton antiporter activity"/>
    <property type="evidence" value="ECO:0007669"/>
    <property type="project" value="UniProtKB-UniRule"/>
</dbReference>
<feature type="transmembrane region" description="Helical" evidence="6">
    <location>
        <begin position="289"/>
        <end position="310"/>
    </location>
</feature>
<dbReference type="Gene3D" id="1.20.1530.10">
    <property type="entry name" value="Na+/H+ antiporter like domain"/>
    <property type="match status" value="1"/>
</dbReference>
<comment type="catalytic activity">
    <reaction evidence="6">
        <text>Na(+)(in) + 2 H(+)(out) = Na(+)(out) + 2 H(+)(in)</text>
        <dbReference type="Rhea" id="RHEA:29251"/>
        <dbReference type="ChEBI" id="CHEBI:15378"/>
        <dbReference type="ChEBI" id="CHEBI:29101"/>
    </reaction>
</comment>
<evidence type="ECO:0000256" key="5">
    <source>
        <dbReference type="ARBA" id="ARBA00023136"/>
    </source>
</evidence>
<keyword evidence="8" id="KW-1185">Reference proteome</keyword>
<feature type="transmembrane region" description="Helical" evidence="6">
    <location>
        <begin position="259"/>
        <end position="277"/>
    </location>
</feature>
<keyword evidence="2 6" id="KW-1003">Cell membrane</keyword>
<organism evidence="7 8">
    <name type="scientific">Paroceanicella profunda</name>
    <dbReference type="NCBI Taxonomy" id="2579971"/>
    <lineage>
        <taxon>Bacteria</taxon>
        <taxon>Pseudomonadati</taxon>
        <taxon>Pseudomonadota</taxon>
        <taxon>Alphaproteobacteria</taxon>
        <taxon>Rhodobacterales</taxon>
        <taxon>Paracoccaceae</taxon>
        <taxon>Paroceanicella</taxon>
    </lineage>
</organism>
<dbReference type="KEGG" id="ppru:FDP22_14765"/>
<dbReference type="AlphaFoldDB" id="A0A5B8FZ42"/>
<feature type="transmembrane region" description="Helical" evidence="6">
    <location>
        <begin position="359"/>
        <end position="381"/>
    </location>
</feature>
<feature type="transmembrane region" description="Helical" evidence="6">
    <location>
        <begin position="330"/>
        <end position="352"/>
    </location>
</feature>
<comment type="similarity">
    <text evidence="6">Belongs to the NhaA Na(+)/H(+) (TC 2.A.33) antiporter family.</text>
</comment>
<dbReference type="NCBIfam" id="NF007112">
    <property type="entry name" value="PRK09561.1"/>
    <property type="match status" value="1"/>
</dbReference>
<name>A0A5B8FZ42_9RHOB</name>
<dbReference type="HAMAP" id="MF_01844">
    <property type="entry name" value="NhaA"/>
    <property type="match status" value="1"/>
</dbReference>
<gene>
    <name evidence="6 7" type="primary">nhaA</name>
    <name evidence="7" type="ORF">FDP22_14765</name>
</gene>
<keyword evidence="6" id="KW-0739">Sodium transport</keyword>
<dbReference type="GO" id="GO:0006885">
    <property type="term" value="P:regulation of pH"/>
    <property type="evidence" value="ECO:0007669"/>
    <property type="project" value="UniProtKB-UniRule"/>
</dbReference>
<evidence type="ECO:0000313" key="7">
    <source>
        <dbReference type="EMBL" id="QDL92934.1"/>
    </source>
</evidence>
<keyword evidence="6" id="KW-0915">Sodium</keyword>
<sequence>MASRVFGVPAELAGGLVLAAAAVLGVLAKNIGLTAPYYDLLLGAQTTVGVGSAEISKPLLLWINDGLMAVFFLVVALEIKREVKRGALSTWGRAALPVYSAVGGMVAPALVFAGIVGINSAQISGWAIPAATDIAFALGVLSLFGNRVPPALKTFLLALAVVDDLGAIVIIALFYTAKLSLAALVIAFVVLAALTAMNLLGVKKGAPYILLGIVLWVAVLKSGVHATLAGVALGFTIPLEADRRGRSMAEDYEHALHPWSSFFIMPMFAFANAGVALGELKISDLLQPVPLGIALGLFIGKQVGVFGTAFLVTKLGLAVKPQSITWTKLYAASMLAGIGFTMSLFIGSLAYGDPALENFVRLGVIAGSLTSGILGAIVLSMTPAPKPLEYSESGAG</sequence>
<dbReference type="InterPro" id="IPR004670">
    <property type="entry name" value="NhaA"/>
</dbReference>
<protein>
    <recommendedName>
        <fullName evidence="6">Na(+)/H(+) antiporter NhaA</fullName>
    </recommendedName>
    <alternativeName>
        <fullName evidence="6">Sodium/proton antiporter NhaA</fullName>
    </alternativeName>
</protein>
<dbReference type="GO" id="GO:0005886">
    <property type="term" value="C:plasma membrane"/>
    <property type="evidence" value="ECO:0007669"/>
    <property type="project" value="UniProtKB-SubCell"/>
</dbReference>
<dbReference type="RefSeq" id="WP_138578235.1">
    <property type="nucleotide sequence ID" value="NZ_CP040818.1"/>
</dbReference>
<feature type="transmembrane region" description="Helical" evidence="6">
    <location>
        <begin position="208"/>
        <end position="239"/>
    </location>
</feature>
<dbReference type="Pfam" id="PF06965">
    <property type="entry name" value="Na_H_antiport_1"/>
    <property type="match status" value="1"/>
</dbReference>
<evidence type="ECO:0000256" key="2">
    <source>
        <dbReference type="ARBA" id="ARBA00022475"/>
    </source>
</evidence>
<feature type="transmembrane region" description="Helical" evidence="6">
    <location>
        <begin position="124"/>
        <end position="144"/>
    </location>
</feature>
<feature type="transmembrane region" description="Helical" evidence="6">
    <location>
        <begin position="59"/>
        <end position="77"/>
    </location>
</feature>
<dbReference type="OrthoDB" id="9808135at2"/>
<feature type="transmembrane region" description="Helical" evidence="6">
    <location>
        <begin position="156"/>
        <end position="175"/>
    </location>
</feature>
<keyword evidence="6" id="KW-0406">Ion transport</keyword>
<evidence type="ECO:0000256" key="3">
    <source>
        <dbReference type="ARBA" id="ARBA00022692"/>
    </source>
</evidence>
<dbReference type="InterPro" id="IPR023171">
    <property type="entry name" value="Na/H_antiporter_dom_sf"/>
</dbReference>
<dbReference type="Proteomes" id="UP000305888">
    <property type="component" value="Chromosome"/>
</dbReference>
<dbReference type="NCBIfam" id="NF007111">
    <property type="entry name" value="PRK09560.1"/>
    <property type="match status" value="1"/>
</dbReference>
<keyword evidence="4 6" id="KW-1133">Transmembrane helix</keyword>
<evidence type="ECO:0000256" key="6">
    <source>
        <dbReference type="HAMAP-Rule" id="MF_01844"/>
    </source>
</evidence>
<dbReference type="PANTHER" id="PTHR30341:SF0">
    <property type="entry name" value="NA(+)_H(+) ANTIPORTER NHAA"/>
    <property type="match status" value="1"/>
</dbReference>
<accession>A0A5B8FZ42</accession>
<dbReference type="NCBIfam" id="TIGR00773">
    <property type="entry name" value="NhaA"/>
    <property type="match status" value="1"/>
</dbReference>
<comment type="subcellular location">
    <subcellularLocation>
        <location evidence="1">Cell inner membrane</location>
        <topology evidence="1">Multi-pass membrane protein</topology>
    </subcellularLocation>
    <subcellularLocation>
        <location evidence="6">Cell membrane</location>
        <topology evidence="6">Multi-pass membrane protein</topology>
    </subcellularLocation>
</comment>
<feature type="transmembrane region" description="Helical" evidence="6">
    <location>
        <begin position="181"/>
        <end position="201"/>
    </location>
</feature>
<evidence type="ECO:0000256" key="1">
    <source>
        <dbReference type="ARBA" id="ARBA00004429"/>
    </source>
</evidence>
<dbReference type="PANTHER" id="PTHR30341">
    <property type="entry name" value="SODIUM ION/PROTON ANTIPORTER NHAA-RELATED"/>
    <property type="match status" value="1"/>
</dbReference>
<keyword evidence="5 6" id="KW-0472">Membrane</keyword>